<feature type="compositionally biased region" description="Basic and acidic residues" evidence="7">
    <location>
        <begin position="325"/>
        <end position="337"/>
    </location>
</feature>
<dbReference type="Pfam" id="PF04564">
    <property type="entry name" value="U-box"/>
    <property type="match status" value="1"/>
</dbReference>
<feature type="compositionally biased region" description="Low complexity" evidence="7">
    <location>
        <begin position="294"/>
        <end position="316"/>
    </location>
</feature>
<dbReference type="PROSITE" id="PS51698">
    <property type="entry name" value="U_BOX"/>
    <property type="match status" value="1"/>
</dbReference>
<gene>
    <name evidence="10" type="ORF">EAH_00003670</name>
</gene>
<dbReference type="Gene3D" id="2.10.25.10">
    <property type="entry name" value="Laminin"/>
    <property type="match status" value="1"/>
</dbReference>
<keyword evidence="6" id="KW-0245">EGF-like domain</keyword>
<dbReference type="EMBL" id="HG670450">
    <property type="protein sequence ID" value="CDI76718.1"/>
    <property type="molecule type" value="Genomic_DNA"/>
</dbReference>
<keyword evidence="6" id="KW-1015">Disulfide bond</keyword>
<dbReference type="Pfam" id="PF13181">
    <property type="entry name" value="TPR_8"/>
    <property type="match status" value="1"/>
</dbReference>
<name>U6GBK9_EIMAC</name>
<dbReference type="VEuPathDB" id="ToxoDB:EAH_00003670"/>
<feature type="disulfide bond" evidence="6">
    <location>
        <begin position="39"/>
        <end position="48"/>
    </location>
</feature>
<evidence type="ECO:0000256" key="7">
    <source>
        <dbReference type="SAM" id="MobiDB-lite"/>
    </source>
</evidence>
<comment type="caution">
    <text evidence="6">Lacks conserved residue(s) required for the propagation of feature annotation.</text>
</comment>
<dbReference type="GO" id="GO:0043161">
    <property type="term" value="P:proteasome-mediated ubiquitin-dependent protein catabolic process"/>
    <property type="evidence" value="ECO:0007669"/>
    <property type="project" value="TreeGrafter"/>
</dbReference>
<proteinExistence type="predicted"/>
<evidence type="ECO:0000256" key="5">
    <source>
        <dbReference type="ARBA" id="ARBA00022786"/>
    </source>
</evidence>
<dbReference type="PANTHER" id="PTHR46803:SF2">
    <property type="entry name" value="E3 UBIQUITIN-PROTEIN LIGASE CHIP"/>
    <property type="match status" value="1"/>
</dbReference>
<dbReference type="GO" id="GO:0006515">
    <property type="term" value="P:protein quality control for misfolded or incompletely synthesized proteins"/>
    <property type="evidence" value="ECO:0007669"/>
    <property type="project" value="TreeGrafter"/>
</dbReference>
<evidence type="ECO:0000313" key="10">
    <source>
        <dbReference type="EMBL" id="CDI76718.1"/>
    </source>
</evidence>
<reference evidence="10" key="2">
    <citation type="submission" date="2013-10" db="EMBL/GenBank/DDBJ databases">
        <authorList>
            <person name="Aslett M."/>
        </authorList>
    </citation>
    <scope>NUCLEOTIDE SEQUENCE</scope>
    <source>
        <strain evidence="10">Houghton</strain>
    </source>
</reference>
<reference evidence="10" key="1">
    <citation type="submission" date="2013-10" db="EMBL/GenBank/DDBJ databases">
        <title>Genomic analysis of the causative agents of coccidiosis in chickens.</title>
        <authorList>
            <person name="Reid A.J."/>
            <person name="Blake D."/>
            <person name="Billington K."/>
            <person name="Browne H."/>
            <person name="Dunn M."/>
            <person name="Hung S."/>
            <person name="Kawahara F."/>
            <person name="Miranda-Saavedra D."/>
            <person name="Mourier T."/>
            <person name="Nagra H."/>
            <person name="Otto T.D."/>
            <person name="Rawlings N."/>
            <person name="Sanchez A."/>
            <person name="Sanders M."/>
            <person name="Subramaniam C."/>
            <person name="Tay Y."/>
            <person name="Dear P."/>
            <person name="Doerig C."/>
            <person name="Gruber A."/>
            <person name="Parkinson J."/>
            <person name="Shirley M."/>
            <person name="Wan K.L."/>
            <person name="Berriman M."/>
            <person name="Tomley F."/>
            <person name="Pain A."/>
        </authorList>
    </citation>
    <scope>NUCLEOTIDE SEQUENCE</scope>
    <source>
        <strain evidence="10">Houghton</strain>
    </source>
</reference>
<dbReference type="SMART" id="SM00181">
    <property type="entry name" value="EGF"/>
    <property type="match status" value="2"/>
</dbReference>
<evidence type="ECO:0000256" key="2">
    <source>
        <dbReference type="ARBA" id="ARBA00012483"/>
    </source>
</evidence>
<dbReference type="GO" id="GO:0005737">
    <property type="term" value="C:cytoplasm"/>
    <property type="evidence" value="ECO:0007669"/>
    <property type="project" value="TreeGrafter"/>
</dbReference>
<feature type="region of interest" description="Disordered" evidence="7">
    <location>
        <begin position="200"/>
        <end position="337"/>
    </location>
</feature>
<dbReference type="GO" id="GO:0061630">
    <property type="term" value="F:ubiquitin protein ligase activity"/>
    <property type="evidence" value="ECO:0007669"/>
    <property type="project" value="UniProtKB-EC"/>
</dbReference>
<dbReference type="InterPro" id="IPR011990">
    <property type="entry name" value="TPR-like_helical_dom_sf"/>
</dbReference>
<dbReference type="GeneID" id="25268437"/>
<feature type="domain" description="EGF-like" evidence="8">
    <location>
        <begin position="12"/>
        <end position="49"/>
    </location>
</feature>
<dbReference type="Gene3D" id="1.25.40.10">
    <property type="entry name" value="Tetratricopeptide repeat domain"/>
    <property type="match status" value="1"/>
</dbReference>
<dbReference type="SMART" id="SM00028">
    <property type="entry name" value="TPR"/>
    <property type="match status" value="3"/>
</dbReference>
<dbReference type="AlphaFoldDB" id="U6GBK9"/>
<dbReference type="SUPFAM" id="SSF48452">
    <property type="entry name" value="TPR-like"/>
    <property type="match status" value="1"/>
</dbReference>
<feature type="disulfide bond" evidence="6">
    <location>
        <begin position="16"/>
        <end position="26"/>
    </location>
</feature>
<dbReference type="Proteomes" id="UP000018050">
    <property type="component" value="Unassembled WGS sequence"/>
</dbReference>
<organism evidence="10 11">
    <name type="scientific">Eimeria acervulina</name>
    <name type="common">Coccidian parasite</name>
    <dbReference type="NCBI Taxonomy" id="5801"/>
    <lineage>
        <taxon>Eukaryota</taxon>
        <taxon>Sar</taxon>
        <taxon>Alveolata</taxon>
        <taxon>Apicomplexa</taxon>
        <taxon>Conoidasida</taxon>
        <taxon>Coccidia</taxon>
        <taxon>Eucoccidiorida</taxon>
        <taxon>Eimeriorina</taxon>
        <taxon>Eimeriidae</taxon>
        <taxon>Eimeria</taxon>
    </lineage>
</organism>
<dbReference type="GO" id="GO:0000209">
    <property type="term" value="P:protein polyubiquitination"/>
    <property type="evidence" value="ECO:0007669"/>
    <property type="project" value="TreeGrafter"/>
</dbReference>
<evidence type="ECO:0000313" key="11">
    <source>
        <dbReference type="Proteomes" id="UP000018050"/>
    </source>
</evidence>
<evidence type="ECO:0000256" key="4">
    <source>
        <dbReference type="ARBA" id="ARBA00022737"/>
    </source>
</evidence>
<dbReference type="GO" id="GO:0071218">
    <property type="term" value="P:cellular response to misfolded protein"/>
    <property type="evidence" value="ECO:0007669"/>
    <property type="project" value="TreeGrafter"/>
</dbReference>
<keyword evidence="4" id="KW-0677">Repeat</keyword>
<keyword evidence="11" id="KW-1185">Reference proteome</keyword>
<dbReference type="EC" id="2.3.2.27" evidence="2"/>
<feature type="compositionally biased region" description="Low complexity" evidence="7">
    <location>
        <begin position="202"/>
        <end position="261"/>
    </location>
</feature>
<dbReference type="PANTHER" id="PTHR46803">
    <property type="entry name" value="E3 UBIQUITIN-PROTEIN LIGASE CHIP"/>
    <property type="match status" value="1"/>
</dbReference>
<evidence type="ECO:0000259" key="8">
    <source>
        <dbReference type="PROSITE" id="PS50026"/>
    </source>
</evidence>
<dbReference type="SUPFAM" id="SSF57850">
    <property type="entry name" value="RING/U-box"/>
    <property type="match status" value="1"/>
</dbReference>
<dbReference type="Gene3D" id="3.30.40.10">
    <property type="entry name" value="Zinc/RING finger domain, C3HC4 (zinc finger)"/>
    <property type="match status" value="1"/>
</dbReference>
<accession>U6GBK9</accession>
<evidence type="ECO:0000256" key="1">
    <source>
        <dbReference type="ARBA" id="ARBA00000900"/>
    </source>
</evidence>
<keyword evidence="3" id="KW-0808">Transferase</keyword>
<dbReference type="GO" id="GO:0051087">
    <property type="term" value="F:protein-folding chaperone binding"/>
    <property type="evidence" value="ECO:0007669"/>
    <property type="project" value="TreeGrafter"/>
</dbReference>
<feature type="domain" description="U-box" evidence="9">
    <location>
        <begin position="561"/>
        <end position="614"/>
    </location>
</feature>
<dbReference type="InterPro" id="IPR019734">
    <property type="entry name" value="TPR_rpt"/>
</dbReference>
<dbReference type="PROSITE" id="PS00022">
    <property type="entry name" value="EGF_1"/>
    <property type="match status" value="1"/>
</dbReference>
<dbReference type="InterPro" id="IPR000742">
    <property type="entry name" value="EGF"/>
</dbReference>
<dbReference type="GO" id="GO:0045862">
    <property type="term" value="P:positive regulation of proteolysis"/>
    <property type="evidence" value="ECO:0007669"/>
    <property type="project" value="TreeGrafter"/>
</dbReference>
<evidence type="ECO:0000259" key="9">
    <source>
        <dbReference type="PROSITE" id="PS51698"/>
    </source>
</evidence>
<dbReference type="OrthoDB" id="273087at2759"/>
<sequence>MCNDGCGIKPSTGIDCSSALCSLGTCLDTNTEPFYKCDCGDFFTGKNCETHNNPCTNPAANPCGEGTCTFSPGKGSGTVTCTCDSDYETAFGAGMTTVKWGNSEVLQSPPCTVRKTRGVAKLHFTLSSGSLDHPPRPEDFLEPFSWKAASSYAVVSRTSSVGGASSRDLGDERGGFGAGTPMESFFQAALNSVLEAAGGGLRSTRTNSASSSTSNIGSTRTDSRSSASGGISSQSGGNAVRPSRFTGRAATTSTSSGDSSAMQGCRREPPNGAQAQHTGTDQAGRANKSGENVPAGGRSGSSSSSSSKGVSAPGVSLDPAGKSQVTDRQEADRLKDLGNESFRRGMYGLAAEYYSRAIAVDATVASYFTNRALCHKREKRYPEALEDAEAALALDETNVKGLYIKGDALVQLGDYDAGVSLLEKAQTASSSGAGRASNEIRHSLLNGMPKTSFINEREQTNQLLRSSTGSTNLEMREEYWASASCIEFSAVGGCCASAKKLRNARWRRQRSVDRKDLEAFLKECIEVVAQQRRLPMEEVNGRLAQLEHLVAEAAEADAPFEIPDFLTCKISMGLMDEPVVTPSGITYENKLLLEHLNRNGPTDPLTRRAISSVI</sequence>
<comment type="catalytic activity">
    <reaction evidence="1">
        <text>S-ubiquitinyl-[E2 ubiquitin-conjugating enzyme]-L-cysteine + [acceptor protein]-L-lysine = [E2 ubiquitin-conjugating enzyme]-L-cysteine + N(6)-ubiquitinyl-[acceptor protein]-L-lysine.</text>
        <dbReference type="EC" id="2.3.2.27"/>
    </reaction>
</comment>
<dbReference type="PROSITE" id="PS50026">
    <property type="entry name" value="EGF_3"/>
    <property type="match status" value="1"/>
</dbReference>
<keyword evidence="5" id="KW-0833">Ubl conjugation pathway</keyword>
<dbReference type="InterPro" id="IPR013083">
    <property type="entry name" value="Znf_RING/FYVE/PHD"/>
</dbReference>
<evidence type="ECO:0000256" key="3">
    <source>
        <dbReference type="ARBA" id="ARBA00022679"/>
    </source>
</evidence>
<evidence type="ECO:0000256" key="6">
    <source>
        <dbReference type="PROSITE-ProRule" id="PRU00076"/>
    </source>
</evidence>
<dbReference type="InterPro" id="IPR003613">
    <property type="entry name" value="Ubox_domain"/>
</dbReference>
<protein>
    <recommendedName>
        <fullName evidence="2">RING-type E3 ubiquitin transferase</fullName>
        <ecNumber evidence="2">2.3.2.27</ecNumber>
    </recommendedName>
</protein>
<dbReference type="RefSeq" id="XP_013252783.1">
    <property type="nucleotide sequence ID" value="XM_013397329.1"/>
</dbReference>